<dbReference type="Gene3D" id="3.30.54.20">
    <property type="match status" value="1"/>
</dbReference>
<dbReference type="InterPro" id="IPR045864">
    <property type="entry name" value="aa-tRNA-synth_II/BPL/LPL"/>
</dbReference>
<reference evidence="17 18" key="1">
    <citation type="journal article" date="2013" name="J. Mol. Microbiol. Biotechnol.">
        <title>Analysis of the Complete Genomes of Acholeplasma brassicae , A. palmae and A. laidlawii and Their Comparison to the Obligate Parasites from ' Candidatus Phytoplasma'.</title>
        <authorList>
            <person name="Kube M."/>
            <person name="Siewert C."/>
            <person name="Migdoll A.M."/>
            <person name="Duduk B."/>
            <person name="Holz S."/>
            <person name="Rabus R."/>
            <person name="Seemuller E."/>
            <person name="Mitrovic J."/>
            <person name="Muller I."/>
            <person name="Buttner C."/>
            <person name="Reinhardt R."/>
        </authorList>
    </citation>
    <scope>NUCLEOTIDE SEQUENCE [LARGE SCALE GENOMIC DNA]</scope>
    <source>
        <strain evidence="18">0502</strain>
    </source>
</reference>
<evidence type="ECO:0000256" key="11">
    <source>
        <dbReference type="ARBA" id="ARBA00023146"/>
    </source>
</evidence>
<feature type="binding site" evidence="14">
    <location>
        <position position="539"/>
    </location>
    <ligand>
        <name>Zn(2+)</name>
        <dbReference type="ChEBI" id="CHEBI:29105"/>
    </ligand>
</feature>
<comment type="function">
    <text evidence="12 14">Catalyzes the attachment of alanine to tRNA(Ala) in a two-step reaction: alanine is first activated by ATP to form Ala-AMP and then transferred to the acceptor end of tRNA(Ala). Also edits incorrectly charged Ser-tRNA(Ala) and Gly-tRNA(Ala) via its editing domain.</text>
</comment>
<keyword evidence="11 14" id="KW-0030">Aminoacyl-tRNA synthetase</keyword>
<evidence type="ECO:0000256" key="4">
    <source>
        <dbReference type="ARBA" id="ARBA00022598"/>
    </source>
</evidence>
<dbReference type="NCBIfam" id="TIGR00344">
    <property type="entry name" value="alaS"/>
    <property type="match status" value="1"/>
</dbReference>
<dbReference type="FunFam" id="3.30.54.20:FF:000001">
    <property type="entry name" value="Alanine--tRNA ligase"/>
    <property type="match status" value="1"/>
</dbReference>
<comment type="subcellular location">
    <subcellularLocation>
        <location evidence="14">Cytoplasm</location>
    </subcellularLocation>
</comment>
<dbReference type="InterPro" id="IPR023033">
    <property type="entry name" value="Ala_tRNA_ligase_euk/bac"/>
</dbReference>
<keyword evidence="15" id="KW-0175">Coiled coil</keyword>
<evidence type="ECO:0000256" key="13">
    <source>
        <dbReference type="ARBA" id="ARBA00048300"/>
    </source>
</evidence>
<dbReference type="InterPro" id="IPR018163">
    <property type="entry name" value="Thr/Ala-tRNA-synth_IIc_edit"/>
</dbReference>
<evidence type="ECO:0000256" key="6">
    <source>
        <dbReference type="ARBA" id="ARBA00022741"/>
    </source>
</evidence>
<dbReference type="PRINTS" id="PR00980">
    <property type="entry name" value="TRNASYNTHALA"/>
</dbReference>
<dbReference type="GO" id="GO:0005524">
    <property type="term" value="F:ATP binding"/>
    <property type="evidence" value="ECO:0007669"/>
    <property type="project" value="UniProtKB-UniRule"/>
</dbReference>
<dbReference type="SUPFAM" id="SSF50447">
    <property type="entry name" value="Translation proteins"/>
    <property type="match status" value="1"/>
</dbReference>
<dbReference type="RefSeq" id="WP_030004917.1">
    <property type="nucleotide sequence ID" value="NC_022549.1"/>
</dbReference>
<dbReference type="GO" id="GO:0008270">
    <property type="term" value="F:zinc ion binding"/>
    <property type="evidence" value="ECO:0007669"/>
    <property type="project" value="UniProtKB-UniRule"/>
</dbReference>
<dbReference type="HOGENOM" id="CLU_004485_1_1_14"/>
<comment type="domain">
    <text evidence="14">Consists of three domains; the N-terminal catalytic domain, the editing domain and the C-terminal C-Ala domain. The editing domain removes incorrectly charged amino acids, while the C-Ala domain, along with tRNA(Ala), serves as a bridge to cooperatively bring together the editing and aminoacylation centers thus stimulating deacylation of misacylated tRNAs.</text>
</comment>
<dbReference type="Pfam" id="PF01411">
    <property type="entry name" value="tRNA-synt_2c"/>
    <property type="match status" value="1"/>
</dbReference>
<dbReference type="GO" id="GO:0002161">
    <property type="term" value="F:aminoacyl-tRNA deacylase activity"/>
    <property type="evidence" value="ECO:0007669"/>
    <property type="project" value="TreeGrafter"/>
</dbReference>
<evidence type="ECO:0000256" key="14">
    <source>
        <dbReference type="HAMAP-Rule" id="MF_00036"/>
    </source>
</evidence>
<dbReference type="GO" id="GO:0005829">
    <property type="term" value="C:cytosol"/>
    <property type="evidence" value="ECO:0007669"/>
    <property type="project" value="TreeGrafter"/>
</dbReference>
<name>U4KP00_9MOLU</name>
<keyword evidence="3 14" id="KW-0820">tRNA-binding</keyword>
<gene>
    <name evidence="14 17" type="primary">alaS</name>
    <name evidence="17" type="ORF">BN85310340</name>
</gene>
<feature type="binding site" evidence="14">
    <location>
        <position position="641"/>
    </location>
    <ligand>
        <name>Zn(2+)</name>
        <dbReference type="ChEBI" id="CHEBI:29105"/>
    </ligand>
</feature>
<evidence type="ECO:0000256" key="10">
    <source>
        <dbReference type="ARBA" id="ARBA00022917"/>
    </source>
</evidence>
<dbReference type="FunFam" id="3.10.310.40:FF:000001">
    <property type="entry name" value="Alanine--tRNA ligase"/>
    <property type="match status" value="1"/>
</dbReference>
<dbReference type="SUPFAM" id="SSF101353">
    <property type="entry name" value="Putative anticodon-binding domain of alanyl-tRNA synthetase (AlaRS)"/>
    <property type="match status" value="1"/>
</dbReference>
<dbReference type="FunFam" id="3.30.930.10:FF:000046">
    <property type="entry name" value="Alanine--tRNA ligase"/>
    <property type="match status" value="1"/>
</dbReference>
<feature type="binding site" evidence="14">
    <location>
        <position position="543"/>
    </location>
    <ligand>
        <name>Zn(2+)</name>
        <dbReference type="ChEBI" id="CHEBI:29105"/>
    </ligand>
</feature>
<protein>
    <recommendedName>
        <fullName evidence="14">Alanine--tRNA ligase</fullName>
        <ecNumber evidence="14">6.1.1.7</ecNumber>
    </recommendedName>
    <alternativeName>
        <fullName evidence="14">Alanyl-tRNA synthetase</fullName>
        <shortName evidence="14">AlaRS</shortName>
    </alternativeName>
</protein>
<evidence type="ECO:0000256" key="9">
    <source>
        <dbReference type="ARBA" id="ARBA00022884"/>
    </source>
</evidence>
<sequence>MKFMTSKEIRDTWLHFFRDKGHSIEPSSSLIPMGDKTLLWINAGVAPLKKYFDGSEVPPRPRLTNVQKCIRTNDIDNVGKTARHHTFFEMMGNFSIGDYFKEEAIDFGFELLTSPSYFGFPVEKLYMTYYPDDVVAKNRWLSLGVKEDHLIPLESNFWEIGEGPSGPDTEIYFDRGELFDKRGPELIQNDIENERYIEIWNIVFSQYNAKPGIPRNEYKELPNKNIDTGAGLERFACVIQGTKTNFETDLFLPIIEKTEELSGIKYDGQMAFKVIADHVKTLSMAIADGAILSNEGRGYVLRRLLRRALKYGKKINLNEAFLYRLVPEVVKIMGPFYDSVHKNQAIVEKVIHIEEMKFLETLSSGEKHLDEALEKTTDVLSKEDAFKLYDTFGFPIELTVELSEEKGYQVDIEGFKALLQLQKEQSRASRTKEGSMKQQEKAFIEFREPSVFIGYENYEVSTPVIKVFDSGIVLKETPFYATMGGQVADKGTINGYEVTDVIKLPNGQYLHVVDNPFDEGEMVIAKIDLANRVKIMQNHSATHLLHKALKVVLGDHVNQQGSQVTPATLRFDFNNYETLKKEEIIEIETIVKNKINEALDVVTTEMPIAEAKKLGAMALFGEKYGDVVRVVDIASYSVELCGGTHVKNTKEIIDFSITSFESIGSGIFRIEAVTGNQLIEKVEAYLHSLIKDNVTLEEKRERLVDELKDISPKTVIELSQKAPFIGSYQDVIELRNYNEKIKEDNKQLEKILQQSKQKDALSNLEQYVTSNDKNQVVHTKDVEMQVLKQLVDAIYDKMNLDVLFLINEANDKLTFMCKSKTISANQLIKAAAKLTGGSGGGRDQFAQGGSGNFDVTELMKHIKGMMN</sequence>
<evidence type="ECO:0000256" key="1">
    <source>
        <dbReference type="ARBA" id="ARBA00008226"/>
    </source>
</evidence>
<dbReference type="PANTHER" id="PTHR11777">
    <property type="entry name" value="ALANYL-TRNA SYNTHETASE"/>
    <property type="match status" value="1"/>
</dbReference>
<dbReference type="SUPFAM" id="SSF55186">
    <property type="entry name" value="ThrRS/AlaRS common domain"/>
    <property type="match status" value="1"/>
</dbReference>
<keyword evidence="8 14" id="KW-0067">ATP-binding</keyword>
<evidence type="ECO:0000256" key="12">
    <source>
        <dbReference type="ARBA" id="ARBA00024779"/>
    </source>
</evidence>
<dbReference type="EC" id="6.1.1.7" evidence="14"/>
<dbReference type="Gene3D" id="3.30.930.10">
    <property type="entry name" value="Bira Bifunctional Protein, Domain 2"/>
    <property type="match status" value="1"/>
</dbReference>
<dbReference type="KEGG" id="abra:BN85310340"/>
<evidence type="ECO:0000313" key="18">
    <source>
        <dbReference type="Proteomes" id="UP000032737"/>
    </source>
</evidence>
<dbReference type="InterPro" id="IPR018162">
    <property type="entry name" value="Ala-tRNA-ligase_IIc_anticod-bd"/>
</dbReference>
<dbReference type="GO" id="GO:0000049">
    <property type="term" value="F:tRNA binding"/>
    <property type="evidence" value="ECO:0007669"/>
    <property type="project" value="UniProtKB-KW"/>
</dbReference>
<dbReference type="InterPro" id="IPR002318">
    <property type="entry name" value="Ala-tRNA-lgiase_IIc"/>
</dbReference>
<dbReference type="GO" id="GO:0004813">
    <property type="term" value="F:alanine-tRNA ligase activity"/>
    <property type="evidence" value="ECO:0007669"/>
    <property type="project" value="UniProtKB-UniRule"/>
</dbReference>
<evidence type="ECO:0000256" key="5">
    <source>
        <dbReference type="ARBA" id="ARBA00022723"/>
    </source>
</evidence>
<dbReference type="PANTHER" id="PTHR11777:SF9">
    <property type="entry name" value="ALANINE--TRNA LIGASE, CYTOPLASMIC"/>
    <property type="match status" value="1"/>
</dbReference>
<keyword evidence="5 14" id="KW-0479">Metal-binding</keyword>
<dbReference type="GO" id="GO:0006419">
    <property type="term" value="P:alanyl-tRNA aminoacylation"/>
    <property type="evidence" value="ECO:0007669"/>
    <property type="project" value="UniProtKB-UniRule"/>
</dbReference>
<organism evidence="17 18">
    <name type="scientific">Acholeplasma brassicae</name>
    <dbReference type="NCBI Taxonomy" id="61635"/>
    <lineage>
        <taxon>Bacteria</taxon>
        <taxon>Bacillati</taxon>
        <taxon>Mycoplasmatota</taxon>
        <taxon>Mollicutes</taxon>
        <taxon>Acholeplasmatales</taxon>
        <taxon>Acholeplasmataceae</taxon>
        <taxon>Acholeplasma</taxon>
    </lineage>
</organism>
<dbReference type="CDD" id="cd00673">
    <property type="entry name" value="AlaRS_core"/>
    <property type="match status" value="1"/>
</dbReference>
<dbReference type="FunFam" id="3.30.980.10:FF:000004">
    <property type="entry name" value="Alanine--tRNA ligase, cytoplasmic"/>
    <property type="match status" value="1"/>
</dbReference>
<keyword evidence="9 14" id="KW-0694">RNA-binding</keyword>
<keyword evidence="6 14" id="KW-0547">Nucleotide-binding</keyword>
<evidence type="ECO:0000256" key="3">
    <source>
        <dbReference type="ARBA" id="ARBA00022555"/>
    </source>
</evidence>
<dbReference type="Pfam" id="PF02272">
    <property type="entry name" value="DHHA1"/>
    <property type="match status" value="1"/>
</dbReference>
<evidence type="ECO:0000256" key="8">
    <source>
        <dbReference type="ARBA" id="ARBA00022840"/>
    </source>
</evidence>
<dbReference type="EMBL" id="FO681348">
    <property type="protein sequence ID" value="CCV66055.1"/>
    <property type="molecule type" value="Genomic_DNA"/>
</dbReference>
<proteinExistence type="inferred from homology"/>
<evidence type="ECO:0000313" key="17">
    <source>
        <dbReference type="EMBL" id="CCV66055.1"/>
    </source>
</evidence>
<keyword evidence="4 14" id="KW-0436">Ligase</keyword>
<comment type="similarity">
    <text evidence="1 14">Belongs to the class-II aminoacyl-tRNA synthetase family.</text>
</comment>
<evidence type="ECO:0000259" key="16">
    <source>
        <dbReference type="PROSITE" id="PS50860"/>
    </source>
</evidence>
<dbReference type="InterPro" id="IPR018164">
    <property type="entry name" value="Ala-tRNA-synth_IIc_N"/>
</dbReference>
<keyword evidence="2 14" id="KW-0963">Cytoplasm</keyword>
<dbReference type="PROSITE" id="PS50860">
    <property type="entry name" value="AA_TRNA_LIGASE_II_ALA"/>
    <property type="match status" value="1"/>
</dbReference>
<evidence type="ECO:0000256" key="2">
    <source>
        <dbReference type="ARBA" id="ARBA00022490"/>
    </source>
</evidence>
<feature type="domain" description="Alanyl-transfer RNA synthetases family profile" evidence="16">
    <location>
        <begin position="4"/>
        <end position="684"/>
    </location>
</feature>
<dbReference type="InterPro" id="IPR003156">
    <property type="entry name" value="DHHA1_dom"/>
</dbReference>
<dbReference type="InterPro" id="IPR018165">
    <property type="entry name" value="Ala-tRNA-synth_IIc_core"/>
</dbReference>
<feature type="binding site" evidence="14">
    <location>
        <position position="645"/>
    </location>
    <ligand>
        <name>Zn(2+)</name>
        <dbReference type="ChEBI" id="CHEBI:29105"/>
    </ligand>
</feature>
<dbReference type="Gene3D" id="2.40.30.130">
    <property type="match status" value="1"/>
</dbReference>
<keyword evidence="7 14" id="KW-0862">Zinc</keyword>
<dbReference type="STRING" id="61635.BN85310340"/>
<dbReference type="SUPFAM" id="SSF55681">
    <property type="entry name" value="Class II aaRS and biotin synthetases"/>
    <property type="match status" value="1"/>
</dbReference>
<dbReference type="Pfam" id="PF07973">
    <property type="entry name" value="tRNA_SAD"/>
    <property type="match status" value="1"/>
</dbReference>
<dbReference type="Proteomes" id="UP000032737">
    <property type="component" value="Chromosome"/>
</dbReference>
<dbReference type="Gene3D" id="3.30.980.10">
    <property type="entry name" value="Threonyl-trna Synthetase, Chain A, domain 2"/>
    <property type="match status" value="1"/>
</dbReference>
<keyword evidence="10 14" id="KW-0648">Protein biosynthesis</keyword>
<dbReference type="AlphaFoldDB" id="U4KP00"/>
<dbReference type="SMART" id="SM00863">
    <property type="entry name" value="tRNA_SAD"/>
    <property type="match status" value="1"/>
</dbReference>
<accession>U4KP00</accession>
<comment type="catalytic activity">
    <reaction evidence="13 14">
        <text>tRNA(Ala) + L-alanine + ATP = L-alanyl-tRNA(Ala) + AMP + diphosphate</text>
        <dbReference type="Rhea" id="RHEA:12540"/>
        <dbReference type="Rhea" id="RHEA-COMP:9657"/>
        <dbReference type="Rhea" id="RHEA-COMP:9923"/>
        <dbReference type="ChEBI" id="CHEBI:30616"/>
        <dbReference type="ChEBI" id="CHEBI:33019"/>
        <dbReference type="ChEBI" id="CHEBI:57972"/>
        <dbReference type="ChEBI" id="CHEBI:78442"/>
        <dbReference type="ChEBI" id="CHEBI:78497"/>
        <dbReference type="ChEBI" id="CHEBI:456215"/>
        <dbReference type="EC" id="6.1.1.7"/>
    </reaction>
</comment>
<dbReference type="Gene3D" id="3.10.310.40">
    <property type="match status" value="1"/>
</dbReference>
<dbReference type="InterPro" id="IPR009000">
    <property type="entry name" value="Transl_B-barrel_sf"/>
</dbReference>
<evidence type="ECO:0000256" key="15">
    <source>
        <dbReference type="SAM" id="Coils"/>
    </source>
</evidence>
<dbReference type="HAMAP" id="MF_00036_B">
    <property type="entry name" value="Ala_tRNA_synth_B"/>
    <property type="match status" value="1"/>
</dbReference>
<feature type="coiled-coil region" evidence="15">
    <location>
        <begin position="731"/>
        <end position="758"/>
    </location>
</feature>
<evidence type="ECO:0000256" key="7">
    <source>
        <dbReference type="ARBA" id="ARBA00022833"/>
    </source>
</evidence>
<keyword evidence="18" id="KW-1185">Reference proteome</keyword>
<dbReference type="OrthoDB" id="9803884at2"/>
<dbReference type="InterPro" id="IPR012947">
    <property type="entry name" value="tRNA_SAD"/>
</dbReference>
<dbReference type="InterPro" id="IPR050058">
    <property type="entry name" value="Ala-tRNA_ligase"/>
</dbReference>
<comment type="cofactor">
    <cofactor evidence="14">
        <name>Zn(2+)</name>
        <dbReference type="ChEBI" id="CHEBI:29105"/>
    </cofactor>
    <text evidence="14">Binds 1 zinc ion per subunit.</text>
</comment>